<sequence length="565" mass="65033">MIRSEKTYFISALALLGLYFLPYLLLGEDAYVTIHDNLDSDFLYLHILKISRTAFAMDPMAVVPNMMNGIPRAALRSGLNLEVVLFYWLPSYTAYVVNLVLIRLTGFIGMWLLLRRYLLTEPSWALIRIGIAVCFAIVPGYVVHGISVSGQPLLLYAFLNIANDRQTQKDWLIIGLFPFYSFLVWAGLFIVIALGGLCLYLMWTQRRFHVRLLIATGLLAFGYGISEWQMIYSFAAKLYVSHRTEYDYARLLPKTFVHCWGKSVQLFSDIQYHCGSYSTRWIRGTLVVAAIYAFLHKDGKALRRLAACLLLIIGICLFSGFYRFPAIWPGKGNLLQSFQFDRFYFLLPAIWLWLFALALRIIQQPRWFLYVLVLGQAGIMIDANHEWRVNLRKLAGRPTPGFISYRSFYATEQFAQIRDYIRQPQPAYRVASIGLNPAVSLYNGFYALDSYQNNYLLSYKHAFRNVIAAELAKAPRIRTYYDAYACRCYTYVAELGMKEAAFSCGKNSRSQVKHLVLNTAAFRALGGRYLLSGIPIQNTAINHLKLVRVFNDRTSYWRIYLYDVL</sequence>
<feature type="transmembrane region" description="Helical" evidence="1">
    <location>
        <begin position="367"/>
        <end position="384"/>
    </location>
</feature>
<reference evidence="2 3" key="1">
    <citation type="submission" date="2016-10" db="EMBL/GenBank/DDBJ databases">
        <title>Arsenicibacter rosenii gen. nov., sp. nov., an efficient arsenic-methylating bacterium isolated from an arsenic-contaminated paddy soil.</title>
        <authorList>
            <person name="Huang K."/>
        </authorList>
    </citation>
    <scope>NUCLEOTIDE SEQUENCE [LARGE SCALE GENOMIC DNA]</scope>
    <source>
        <strain evidence="2 3">SM-1</strain>
    </source>
</reference>
<dbReference type="EMBL" id="MORL01000002">
    <property type="protein sequence ID" value="OIN60228.1"/>
    <property type="molecule type" value="Genomic_DNA"/>
</dbReference>
<name>A0A1S2VR14_9BACT</name>
<dbReference type="OrthoDB" id="2349131at2"/>
<feature type="transmembrane region" description="Helical" evidence="1">
    <location>
        <begin position="126"/>
        <end position="159"/>
    </location>
</feature>
<evidence type="ECO:0000313" key="3">
    <source>
        <dbReference type="Proteomes" id="UP000181790"/>
    </source>
</evidence>
<feature type="transmembrane region" description="Helical" evidence="1">
    <location>
        <begin position="179"/>
        <end position="201"/>
    </location>
</feature>
<feature type="transmembrane region" description="Helical" evidence="1">
    <location>
        <begin position="92"/>
        <end position="114"/>
    </location>
</feature>
<comment type="caution">
    <text evidence="2">The sequence shown here is derived from an EMBL/GenBank/DDBJ whole genome shotgun (WGS) entry which is preliminary data.</text>
</comment>
<evidence type="ECO:0000313" key="2">
    <source>
        <dbReference type="EMBL" id="OIN60228.1"/>
    </source>
</evidence>
<organism evidence="2 3">
    <name type="scientific">Arsenicibacter rosenii</name>
    <dbReference type="NCBI Taxonomy" id="1750698"/>
    <lineage>
        <taxon>Bacteria</taxon>
        <taxon>Pseudomonadati</taxon>
        <taxon>Bacteroidota</taxon>
        <taxon>Cytophagia</taxon>
        <taxon>Cytophagales</taxon>
        <taxon>Spirosomataceae</taxon>
        <taxon>Arsenicibacter</taxon>
    </lineage>
</organism>
<feature type="transmembrane region" description="Helical" evidence="1">
    <location>
        <begin position="301"/>
        <end position="322"/>
    </location>
</feature>
<protein>
    <recommendedName>
        <fullName evidence="4">Glycosyltransferase RgtA/B/C/D-like domain-containing protein</fullName>
    </recommendedName>
</protein>
<gene>
    <name evidence="2" type="ORF">BLX24_05170</name>
</gene>
<accession>A0A1S2VR14</accession>
<proteinExistence type="predicted"/>
<keyword evidence="1" id="KW-1133">Transmembrane helix</keyword>
<dbReference type="RefSeq" id="WP_071502024.1">
    <property type="nucleotide sequence ID" value="NZ_MORL01000002.1"/>
</dbReference>
<dbReference type="InterPro" id="IPR046107">
    <property type="entry name" value="DUF6044"/>
</dbReference>
<dbReference type="Pfam" id="PF19510">
    <property type="entry name" value="DUF6044"/>
    <property type="match status" value="1"/>
</dbReference>
<keyword evidence="1" id="KW-0812">Transmembrane</keyword>
<feature type="transmembrane region" description="Helical" evidence="1">
    <location>
        <begin position="7"/>
        <end position="26"/>
    </location>
</feature>
<evidence type="ECO:0000256" key="1">
    <source>
        <dbReference type="SAM" id="Phobius"/>
    </source>
</evidence>
<dbReference type="AlphaFoldDB" id="A0A1S2VR14"/>
<evidence type="ECO:0008006" key="4">
    <source>
        <dbReference type="Google" id="ProtNLM"/>
    </source>
</evidence>
<feature type="transmembrane region" description="Helical" evidence="1">
    <location>
        <begin position="208"/>
        <end position="225"/>
    </location>
</feature>
<keyword evidence="1" id="KW-0472">Membrane</keyword>
<feature type="transmembrane region" description="Helical" evidence="1">
    <location>
        <begin position="343"/>
        <end position="361"/>
    </location>
</feature>
<keyword evidence="3" id="KW-1185">Reference proteome</keyword>
<dbReference type="Proteomes" id="UP000181790">
    <property type="component" value="Unassembled WGS sequence"/>
</dbReference>